<reference evidence="1 2" key="1">
    <citation type="submission" date="2022-01" db="EMBL/GenBank/DDBJ databases">
        <title>Octadecabacter sp. nov., isolated from a marine alga.</title>
        <authorList>
            <person name="Jin M.S."/>
            <person name="Kim H.M."/>
            <person name="Han D.M."/>
            <person name="Jung J.J."/>
            <person name="Jeon C.O."/>
        </authorList>
    </citation>
    <scope>NUCLEOTIDE SEQUENCE [LARGE SCALE GENOMIC DNA]</scope>
    <source>
        <strain evidence="1 2">G9-8</strain>
    </source>
</reference>
<accession>A0ABS9CT67</accession>
<dbReference type="RefSeq" id="WP_235224518.1">
    <property type="nucleotide sequence ID" value="NZ_JAKGAQ010000001.1"/>
</dbReference>
<evidence type="ECO:0000313" key="2">
    <source>
        <dbReference type="Proteomes" id="UP001200557"/>
    </source>
</evidence>
<dbReference type="Proteomes" id="UP001200557">
    <property type="component" value="Unassembled WGS sequence"/>
</dbReference>
<name>A0ABS9CT67_9RHOB</name>
<comment type="caution">
    <text evidence="1">The sequence shown here is derived from an EMBL/GenBank/DDBJ whole genome shotgun (WGS) entry which is preliminary data.</text>
</comment>
<proteinExistence type="predicted"/>
<evidence type="ECO:0000313" key="1">
    <source>
        <dbReference type="EMBL" id="MCF2870417.1"/>
    </source>
</evidence>
<dbReference type="EMBL" id="JAKGAQ010000001">
    <property type="protein sequence ID" value="MCF2870417.1"/>
    <property type="molecule type" value="Genomic_DNA"/>
</dbReference>
<keyword evidence="2" id="KW-1185">Reference proteome</keyword>
<protein>
    <submittedName>
        <fullName evidence="1">Uncharacterized protein</fullName>
    </submittedName>
</protein>
<organism evidence="1 2">
    <name type="scientific">Octadecabacter dasysiphoniae</name>
    <dbReference type="NCBI Taxonomy" id="2909341"/>
    <lineage>
        <taxon>Bacteria</taxon>
        <taxon>Pseudomonadati</taxon>
        <taxon>Pseudomonadota</taxon>
        <taxon>Alphaproteobacteria</taxon>
        <taxon>Rhodobacterales</taxon>
        <taxon>Roseobacteraceae</taxon>
        <taxon>Octadecabacter</taxon>
    </lineage>
</organism>
<gene>
    <name evidence="1" type="ORF">L0664_05000</name>
</gene>
<sequence>MTKVGLIEVALNCSLFVTVQPEVVLGLSSSHLAFLMPVLAAKTTISRLGVRGFLPNFPQNKSSLSLLSGKKPMFRFVEFV</sequence>